<dbReference type="Gene3D" id="3.30.360.10">
    <property type="entry name" value="Dihydrodipicolinate Reductase, domain 2"/>
    <property type="match status" value="1"/>
</dbReference>
<dbReference type="EMBL" id="VSSQ01039515">
    <property type="protein sequence ID" value="MPM92591.1"/>
    <property type="molecule type" value="Genomic_DNA"/>
</dbReference>
<organism evidence="3">
    <name type="scientific">bioreactor metagenome</name>
    <dbReference type="NCBI Taxonomy" id="1076179"/>
    <lineage>
        <taxon>unclassified sequences</taxon>
        <taxon>metagenomes</taxon>
        <taxon>ecological metagenomes</taxon>
    </lineage>
</organism>
<dbReference type="Pfam" id="PF22725">
    <property type="entry name" value="GFO_IDH_MocA_C3"/>
    <property type="match status" value="1"/>
</dbReference>
<dbReference type="GO" id="GO:0000166">
    <property type="term" value="F:nucleotide binding"/>
    <property type="evidence" value="ECO:0007669"/>
    <property type="project" value="InterPro"/>
</dbReference>
<feature type="domain" description="Gfo/Idh/MocA-like oxidoreductase N-terminal" evidence="1">
    <location>
        <begin position="25"/>
        <end position="128"/>
    </location>
</feature>
<dbReference type="PANTHER" id="PTHR43377">
    <property type="entry name" value="BILIVERDIN REDUCTASE A"/>
    <property type="match status" value="1"/>
</dbReference>
<accession>A0A645DTE0</accession>
<dbReference type="InterPro" id="IPR051450">
    <property type="entry name" value="Gfo/Idh/MocA_Oxidoreductases"/>
</dbReference>
<dbReference type="Pfam" id="PF01408">
    <property type="entry name" value="GFO_IDH_MocA"/>
    <property type="match status" value="1"/>
</dbReference>
<feature type="domain" description="GFO/IDH/MocA-like oxidoreductase" evidence="2">
    <location>
        <begin position="141"/>
        <end position="260"/>
    </location>
</feature>
<name>A0A645DTE0_9ZZZZ</name>
<proteinExistence type="predicted"/>
<reference evidence="3" key="1">
    <citation type="submission" date="2019-08" db="EMBL/GenBank/DDBJ databases">
        <authorList>
            <person name="Kucharzyk K."/>
            <person name="Murdoch R.W."/>
            <person name="Higgins S."/>
            <person name="Loffler F."/>
        </authorList>
    </citation>
    <scope>NUCLEOTIDE SEQUENCE</scope>
</reference>
<dbReference type="InterPro" id="IPR000683">
    <property type="entry name" value="Gfo/Idh/MocA-like_OxRdtase_N"/>
</dbReference>
<dbReference type="Gene3D" id="3.40.50.720">
    <property type="entry name" value="NAD(P)-binding Rossmann-like Domain"/>
    <property type="match status" value="1"/>
</dbReference>
<dbReference type="GO" id="GO:0016491">
    <property type="term" value="F:oxidoreductase activity"/>
    <property type="evidence" value="ECO:0007669"/>
    <property type="project" value="UniProtKB-KW"/>
</dbReference>
<evidence type="ECO:0000259" key="1">
    <source>
        <dbReference type="Pfam" id="PF01408"/>
    </source>
</evidence>
<protein>
    <submittedName>
        <fullName evidence="3">Scyllo-inositol 2-dehydrogenase (NAD(+))</fullName>
        <ecNumber evidence="3">1.1.1.370</ecNumber>
    </submittedName>
</protein>
<dbReference type="EC" id="1.1.1.370" evidence="3"/>
<dbReference type="PANTHER" id="PTHR43377:SF1">
    <property type="entry name" value="BILIVERDIN REDUCTASE A"/>
    <property type="match status" value="1"/>
</dbReference>
<evidence type="ECO:0000259" key="2">
    <source>
        <dbReference type="Pfam" id="PF22725"/>
    </source>
</evidence>
<comment type="caution">
    <text evidence="3">The sequence shown here is derived from an EMBL/GenBank/DDBJ whole genome shotgun (WGS) entry which is preliminary data.</text>
</comment>
<dbReference type="InterPro" id="IPR055170">
    <property type="entry name" value="GFO_IDH_MocA-like_dom"/>
</dbReference>
<evidence type="ECO:0000313" key="3">
    <source>
        <dbReference type="EMBL" id="MPM92591.1"/>
    </source>
</evidence>
<dbReference type="InterPro" id="IPR036291">
    <property type="entry name" value="NAD(P)-bd_dom_sf"/>
</dbReference>
<sequence length="335" mass="36861">MIAGTEKGKSMVNILMLSKWHVHAKDYANMVKAQPDAKITCVWDEEAARGQAWAQELGAAFEPDLDKALARADVDAVVVDTPTADHKRVILKAAKAKKHIFTEKVLATTMADCLEIAQVINENGVKFCISFPRLTWPLAQLCRKAIDEGSLGRVHYMRMRVAHDGALRGWLPDYWYDKDLAGGGAMMDLGCHPMYIASYLLGKPMRISSVFNNTCAPGGVDDNAVSVVEFENKTIAVLETGFVGSIGGEMFELLGTQGAIVQVGKDLKMRTGKFEGGWYIPDKLPEQQAPALRQWLDGIINGTPIPFDLEKALALTELLENAYHSDKEQKIIAIK</sequence>
<gene>
    <name evidence="3" type="primary">iolX_9</name>
    <name evidence="3" type="ORF">SDC9_139726</name>
</gene>
<keyword evidence="3" id="KW-0560">Oxidoreductase</keyword>
<dbReference type="SUPFAM" id="SSF55347">
    <property type="entry name" value="Glyceraldehyde-3-phosphate dehydrogenase-like, C-terminal domain"/>
    <property type="match status" value="1"/>
</dbReference>
<dbReference type="SUPFAM" id="SSF51735">
    <property type="entry name" value="NAD(P)-binding Rossmann-fold domains"/>
    <property type="match status" value="1"/>
</dbReference>
<dbReference type="AlphaFoldDB" id="A0A645DTE0"/>